<dbReference type="InterPro" id="IPR046252">
    <property type="entry name" value="DUF6285"/>
</dbReference>
<evidence type="ECO:0000259" key="1">
    <source>
        <dbReference type="Pfam" id="PF01636"/>
    </source>
</evidence>
<dbReference type="EMBL" id="JBHUFB010000003">
    <property type="protein sequence ID" value="MFD1811056.1"/>
    <property type="molecule type" value="Genomic_DNA"/>
</dbReference>
<dbReference type="EC" id="2.7.-.-" evidence="3"/>
<proteinExistence type="predicted"/>
<organism evidence="3 4">
    <name type="scientific">Rhodococcus gannanensis</name>
    <dbReference type="NCBI Taxonomy" id="1960308"/>
    <lineage>
        <taxon>Bacteria</taxon>
        <taxon>Bacillati</taxon>
        <taxon>Actinomycetota</taxon>
        <taxon>Actinomycetes</taxon>
        <taxon>Mycobacteriales</taxon>
        <taxon>Nocardiaceae</taxon>
        <taxon>Rhodococcus</taxon>
    </lineage>
</organism>
<dbReference type="Pfam" id="PF19802">
    <property type="entry name" value="DUF6285"/>
    <property type="match status" value="1"/>
</dbReference>
<name>A0ABW4NY02_9NOCA</name>
<feature type="domain" description="DUF6285" evidence="2">
    <location>
        <begin position="371"/>
        <end position="452"/>
    </location>
</feature>
<evidence type="ECO:0000259" key="2">
    <source>
        <dbReference type="Pfam" id="PF19802"/>
    </source>
</evidence>
<dbReference type="InterPro" id="IPR011009">
    <property type="entry name" value="Kinase-like_dom_sf"/>
</dbReference>
<dbReference type="InterPro" id="IPR002575">
    <property type="entry name" value="Aminoglycoside_PTrfase"/>
</dbReference>
<dbReference type="InterPro" id="IPR041726">
    <property type="entry name" value="ACAD10_11_N"/>
</dbReference>
<dbReference type="PANTHER" id="PTHR21310:SF57">
    <property type="entry name" value="BLR2944 PROTEIN"/>
    <property type="match status" value="1"/>
</dbReference>
<dbReference type="InterPro" id="IPR051678">
    <property type="entry name" value="AGP_Transferase"/>
</dbReference>
<dbReference type="GO" id="GO:0016740">
    <property type="term" value="F:transferase activity"/>
    <property type="evidence" value="ECO:0007669"/>
    <property type="project" value="UniProtKB-KW"/>
</dbReference>
<comment type="caution">
    <text evidence="3">The sequence shown here is derived from an EMBL/GenBank/DDBJ whole genome shotgun (WGS) entry which is preliminary data.</text>
</comment>
<dbReference type="Proteomes" id="UP001597286">
    <property type="component" value="Unassembled WGS sequence"/>
</dbReference>
<keyword evidence="4" id="KW-1185">Reference proteome</keyword>
<evidence type="ECO:0000313" key="3">
    <source>
        <dbReference type="EMBL" id="MFD1811056.1"/>
    </source>
</evidence>
<dbReference type="Gene3D" id="3.90.1200.10">
    <property type="match status" value="1"/>
</dbReference>
<feature type="domain" description="Aminoglycoside phosphotransferase" evidence="1">
    <location>
        <begin position="28"/>
        <end position="248"/>
    </location>
</feature>
<dbReference type="SUPFAM" id="SSF56112">
    <property type="entry name" value="Protein kinase-like (PK-like)"/>
    <property type="match status" value="1"/>
</dbReference>
<dbReference type="PANTHER" id="PTHR21310">
    <property type="entry name" value="AMINOGLYCOSIDE PHOSPHOTRANSFERASE-RELATED-RELATED"/>
    <property type="match status" value="1"/>
</dbReference>
<dbReference type="Gene3D" id="3.30.200.20">
    <property type="entry name" value="Phosphorylase Kinase, domain 1"/>
    <property type="match status" value="1"/>
</dbReference>
<dbReference type="Pfam" id="PF01636">
    <property type="entry name" value="APH"/>
    <property type="match status" value="1"/>
</dbReference>
<dbReference type="CDD" id="cd05154">
    <property type="entry name" value="ACAD10_11_N-like"/>
    <property type="match status" value="1"/>
</dbReference>
<dbReference type="RefSeq" id="WP_378483612.1">
    <property type="nucleotide sequence ID" value="NZ_JBHUFB010000003.1"/>
</dbReference>
<accession>A0ABW4NY02</accession>
<keyword evidence="3" id="KW-0808">Transferase</keyword>
<protein>
    <submittedName>
        <fullName evidence="3">Phosphotransferase family protein</fullName>
        <ecNumber evidence="3">2.7.-.-</ecNumber>
    </submittedName>
</protein>
<reference evidence="4" key="1">
    <citation type="journal article" date="2019" name="Int. J. Syst. Evol. Microbiol.">
        <title>The Global Catalogue of Microorganisms (GCM) 10K type strain sequencing project: providing services to taxonomists for standard genome sequencing and annotation.</title>
        <authorList>
            <consortium name="The Broad Institute Genomics Platform"/>
            <consortium name="The Broad Institute Genome Sequencing Center for Infectious Disease"/>
            <person name="Wu L."/>
            <person name="Ma J."/>
        </authorList>
    </citation>
    <scope>NUCLEOTIDE SEQUENCE [LARGE SCALE GENOMIC DNA]</scope>
    <source>
        <strain evidence="4">DT72</strain>
    </source>
</reference>
<sequence length="452" mass="49408">MSTDTLRAALERRIREVLGDACTVSEPTRLTGGASRETWTFTVSDPSSGSRDLILRRDPPGFEDPQRMTLEAESFTEALRAGVPVPALVDHSSGHDHTADALGSAYLLMDKLPGEALPQRLLRDDRYAAVRATLPYELGRTLARIHHMDTDAVPGLTGGDQVEHLSDMYRETGTRLPVLEIAFRWLREHRPLSARDTVVHGDFRNGNLLLDESGVRAVLDWELVHRGDPMEDLGWLCVKTWRFGSPLPVGGFGDRTDLFRGYEDECGIAPDPESVRWWELYGTLRWAVMCRHQANRGLVDGEDNTLELLAIGRRVAECEKDLLDLLGLGHDDAPVPVPDTAATDDLFGRPSATELLDVVREFVRHGSAGADPQSVYLARVAANVLGVAGREAALGAELRTRHREALRGAGFESESALADALRAGTASADDPAVAHAVRQAAAARLAVANPRY</sequence>
<evidence type="ECO:0000313" key="4">
    <source>
        <dbReference type="Proteomes" id="UP001597286"/>
    </source>
</evidence>
<gene>
    <name evidence="3" type="ORF">ACFSJG_02410</name>
</gene>